<evidence type="ECO:0000313" key="6">
    <source>
        <dbReference type="Proteomes" id="UP000660262"/>
    </source>
</evidence>
<reference evidence="5" key="1">
    <citation type="submission" date="2020-10" db="EMBL/GenBank/DDBJ databases">
        <title>Unveiling of a novel bifunctional photoreceptor, Dualchrome1, isolated from a cosmopolitan green alga.</title>
        <authorList>
            <person name="Suzuki S."/>
            <person name="Kawachi M."/>
        </authorList>
    </citation>
    <scope>NUCLEOTIDE SEQUENCE</scope>
    <source>
        <strain evidence="5">NIES 2893</strain>
    </source>
</reference>
<dbReference type="PANTHER" id="PTHR43827:SF3">
    <property type="entry name" value="NADP-DEPENDENT OXIDOREDUCTASE DOMAIN-CONTAINING PROTEIN"/>
    <property type="match status" value="1"/>
</dbReference>
<dbReference type="AlphaFoldDB" id="A0A830HTP5"/>
<accession>A0A830HTP5</accession>
<sequence length="290" mass="31816">MSYAPLISHRISHRPPAPANLVGGERVKLSNGAAFPLASFGLQVYDDETARQLTLVALEVGYRNFFASVLARNQRGFAKAVRESDVPRSDIYICGSVLSNSARGYDAAFALSERGCKDNMNAMKAGSIEKLDMIMLDYPGPDAASIRGQWAALEQMKSQGLVDDLAVSNFTPAQLDVILEMGGTAPVVNQLPFSLANQLPGFIDANRERGILVQSWSPLSRLSRSDIALCREIGEAHGNKSPYQVALRFIVQSGASFSTQTRSRTHFQEDLDVFDWSLTDDEMARLRKRA</sequence>
<keyword evidence="3" id="KW-0560">Oxidoreductase</keyword>
<name>A0A830HTP5_9CHLO</name>
<dbReference type="InterPro" id="IPR036812">
    <property type="entry name" value="NAD(P)_OxRdtase_dom_sf"/>
</dbReference>
<comment type="similarity">
    <text evidence="1">Belongs to the aldo/keto reductase family.</text>
</comment>
<dbReference type="SUPFAM" id="SSF51430">
    <property type="entry name" value="NAD(P)-linked oxidoreductase"/>
    <property type="match status" value="1"/>
</dbReference>
<evidence type="ECO:0000313" key="5">
    <source>
        <dbReference type="EMBL" id="GHP09110.1"/>
    </source>
</evidence>
<dbReference type="CDD" id="cd19071">
    <property type="entry name" value="AKR_AKR1-5-like"/>
    <property type="match status" value="1"/>
</dbReference>
<dbReference type="OrthoDB" id="416253at2759"/>
<feature type="domain" description="NADP-dependent oxidoreductase" evidence="4">
    <location>
        <begin position="40"/>
        <end position="288"/>
    </location>
</feature>
<evidence type="ECO:0000259" key="4">
    <source>
        <dbReference type="Pfam" id="PF00248"/>
    </source>
</evidence>
<dbReference type="Gene3D" id="3.20.20.100">
    <property type="entry name" value="NADP-dependent oxidoreductase domain"/>
    <property type="match status" value="1"/>
</dbReference>
<dbReference type="InterPro" id="IPR020471">
    <property type="entry name" value="AKR"/>
</dbReference>
<evidence type="ECO:0000256" key="2">
    <source>
        <dbReference type="ARBA" id="ARBA00022857"/>
    </source>
</evidence>
<evidence type="ECO:0000256" key="1">
    <source>
        <dbReference type="ARBA" id="ARBA00007905"/>
    </source>
</evidence>
<keyword evidence="6" id="KW-1185">Reference proteome</keyword>
<evidence type="ECO:0000256" key="3">
    <source>
        <dbReference type="ARBA" id="ARBA00023002"/>
    </source>
</evidence>
<dbReference type="GO" id="GO:0016616">
    <property type="term" value="F:oxidoreductase activity, acting on the CH-OH group of donors, NAD or NADP as acceptor"/>
    <property type="evidence" value="ECO:0007669"/>
    <property type="project" value="UniProtKB-ARBA"/>
</dbReference>
<dbReference type="EMBL" id="BNJQ01000023">
    <property type="protein sequence ID" value="GHP09110.1"/>
    <property type="molecule type" value="Genomic_DNA"/>
</dbReference>
<dbReference type="Proteomes" id="UP000660262">
    <property type="component" value="Unassembled WGS sequence"/>
</dbReference>
<dbReference type="InterPro" id="IPR023210">
    <property type="entry name" value="NADP_OxRdtase_dom"/>
</dbReference>
<protein>
    <recommendedName>
        <fullName evidence="4">NADP-dependent oxidoreductase domain-containing protein</fullName>
    </recommendedName>
</protein>
<dbReference type="PANTHER" id="PTHR43827">
    <property type="entry name" value="2,5-DIKETO-D-GLUCONIC ACID REDUCTASE"/>
    <property type="match status" value="1"/>
</dbReference>
<proteinExistence type="inferred from homology"/>
<keyword evidence="2" id="KW-0521">NADP</keyword>
<organism evidence="5 6">
    <name type="scientific">Pycnococcus provasolii</name>
    <dbReference type="NCBI Taxonomy" id="41880"/>
    <lineage>
        <taxon>Eukaryota</taxon>
        <taxon>Viridiplantae</taxon>
        <taxon>Chlorophyta</taxon>
        <taxon>Pseudoscourfieldiophyceae</taxon>
        <taxon>Pseudoscourfieldiales</taxon>
        <taxon>Pycnococcaceae</taxon>
        <taxon>Pycnococcus</taxon>
    </lineage>
</organism>
<dbReference type="Pfam" id="PF00248">
    <property type="entry name" value="Aldo_ket_red"/>
    <property type="match status" value="1"/>
</dbReference>
<gene>
    <name evidence="5" type="ORF">PPROV_000784700</name>
</gene>
<comment type="caution">
    <text evidence="5">The sequence shown here is derived from an EMBL/GenBank/DDBJ whole genome shotgun (WGS) entry which is preliminary data.</text>
</comment>
<dbReference type="PRINTS" id="PR00069">
    <property type="entry name" value="ALDKETRDTASE"/>
</dbReference>